<name>A0ACC3C1N5_PYRYE</name>
<proteinExistence type="predicted"/>
<evidence type="ECO:0000313" key="2">
    <source>
        <dbReference type="Proteomes" id="UP000798662"/>
    </source>
</evidence>
<comment type="caution">
    <text evidence="1">The sequence shown here is derived from an EMBL/GenBank/DDBJ whole genome shotgun (WGS) entry which is preliminary data.</text>
</comment>
<organism evidence="1 2">
    <name type="scientific">Pyropia yezoensis</name>
    <name type="common">Susabi-nori</name>
    <name type="synonym">Porphyra yezoensis</name>
    <dbReference type="NCBI Taxonomy" id="2788"/>
    <lineage>
        <taxon>Eukaryota</taxon>
        <taxon>Rhodophyta</taxon>
        <taxon>Bangiophyceae</taxon>
        <taxon>Bangiales</taxon>
        <taxon>Bangiaceae</taxon>
        <taxon>Pyropia</taxon>
    </lineage>
</organism>
<dbReference type="Proteomes" id="UP000798662">
    <property type="component" value="Chromosome 2"/>
</dbReference>
<gene>
    <name evidence="1" type="ORF">I4F81_006779</name>
</gene>
<evidence type="ECO:0000313" key="1">
    <source>
        <dbReference type="EMBL" id="KAK1864229.1"/>
    </source>
</evidence>
<protein>
    <submittedName>
        <fullName evidence="1">Uncharacterized protein</fullName>
    </submittedName>
</protein>
<sequence length="306" mass="29872">MVPPSPSPPGDPSASPPHPLTSADIATAAFAAARAARYTPNAAEAAATRPPSSPLPALLAAVGVPLGAAFALRRQLRPPFAVRVVVNVGALAVAAAGAAEVARGAASGAAERLAGLDEASPLANEVRAVAMAAEGGTLGGTWVATHVPPSVLAAMADRAAAAEASGEGRGAAGVYPLSGGPPRLAGAGGASPVGEERPKLLVSRPPRPPEAAAPGGRDVWAVSAAAEAAAARATAAVRENRRRRRHGGVDGAEELTDAAAAAVAAANDDRGGWVDDPGGGLGAMATGAFDFAAAAGSEWCHKFPSH</sequence>
<reference evidence="1" key="1">
    <citation type="submission" date="2019-11" db="EMBL/GenBank/DDBJ databases">
        <title>Nori genome reveals adaptations in red seaweeds to the harsh intertidal environment.</title>
        <authorList>
            <person name="Wang D."/>
            <person name="Mao Y."/>
        </authorList>
    </citation>
    <scope>NUCLEOTIDE SEQUENCE</scope>
    <source>
        <tissue evidence="1">Gametophyte</tissue>
    </source>
</reference>
<keyword evidence="2" id="KW-1185">Reference proteome</keyword>
<dbReference type="EMBL" id="CM020619">
    <property type="protein sequence ID" value="KAK1864229.1"/>
    <property type="molecule type" value="Genomic_DNA"/>
</dbReference>
<accession>A0ACC3C1N5</accession>